<gene>
    <name evidence="2" type="ORF">IPOD504_LOCUS15568</name>
</gene>
<protein>
    <submittedName>
        <fullName evidence="2">Uncharacterized protein</fullName>
    </submittedName>
</protein>
<evidence type="ECO:0000256" key="1">
    <source>
        <dbReference type="SAM" id="MobiDB-lite"/>
    </source>
</evidence>
<feature type="non-terminal residue" evidence="2">
    <location>
        <position position="1"/>
    </location>
</feature>
<feature type="region of interest" description="Disordered" evidence="1">
    <location>
        <begin position="21"/>
        <end position="55"/>
    </location>
</feature>
<sequence>MEFCLQDSGDDRVSLKRIDMDRSSYDSSTNHSGSPAQLGVTAATANRRRAARAPRTARSAARVYQWILPPSSLTPPPLPPTPPHIDQWAARGDRYYLREGALRGKRPICQSADNGAGRLFIAAAGRATDN</sequence>
<dbReference type="EMBL" id="OW152819">
    <property type="protein sequence ID" value="CAH2073285.1"/>
    <property type="molecule type" value="Genomic_DNA"/>
</dbReference>
<proteinExistence type="predicted"/>
<feature type="compositionally biased region" description="Polar residues" evidence="1">
    <location>
        <begin position="25"/>
        <end position="35"/>
    </location>
</feature>
<keyword evidence="3" id="KW-1185">Reference proteome</keyword>
<evidence type="ECO:0000313" key="3">
    <source>
        <dbReference type="Proteomes" id="UP000837857"/>
    </source>
</evidence>
<reference evidence="2" key="1">
    <citation type="submission" date="2022-03" db="EMBL/GenBank/DDBJ databases">
        <authorList>
            <person name="Martin H S."/>
        </authorList>
    </citation>
    <scope>NUCLEOTIDE SEQUENCE</scope>
</reference>
<dbReference type="Proteomes" id="UP000837857">
    <property type="component" value="Chromosome 7"/>
</dbReference>
<name>A0ABN8J4M8_9NEOP</name>
<evidence type="ECO:0000313" key="2">
    <source>
        <dbReference type="EMBL" id="CAH2073285.1"/>
    </source>
</evidence>
<accession>A0ABN8J4M8</accession>
<organism evidence="2 3">
    <name type="scientific">Iphiclides podalirius</name>
    <name type="common">scarce swallowtail</name>
    <dbReference type="NCBI Taxonomy" id="110791"/>
    <lineage>
        <taxon>Eukaryota</taxon>
        <taxon>Metazoa</taxon>
        <taxon>Ecdysozoa</taxon>
        <taxon>Arthropoda</taxon>
        <taxon>Hexapoda</taxon>
        <taxon>Insecta</taxon>
        <taxon>Pterygota</taxon>
        <taxon>Neoptera</taxon>
        <taxon>Endopterygota</taxon>
        <taxon>Lepidoptera</taxon>
        <taxon>Glossata</taxon>
        <taxon>Ditrysia</taxon>
        <taxon>Papilionoidea</taxon>
        <taxon>Papilionidae</taxon>
        <taxon>Papilioninae</taxon>
        <taxon>Iphiclides</taxon>
    </lineage>
</organism>